<evidence type="ECO:0008006" key="3">
    <source>
        <dbReference type="Google" id="ProtNLM"/>
    </source>
</evidence>
<evidence type="ECO:0000313" key="1">
    <source>
        <dbReference type="EMBL" id="GAA1226428.1"/>
    </source>
</evidence>
<reference evidence="2" key="1">
    <citation type="journal article" date="2019" name="Int. J. Syst. Evol. Microbiol.">
        <title>The Global Catalogue of Microorganisms (GCM) 10K type strain sequencing project: providing services to taxonomists for standard genome sequencing and annotation.</title>
        <authorList>
            <consortium name="The Broad Institute Genomics Platform"/>
            <consortium name="The Broad Institute Genome Sequencing Center for Infectious Disease"/>
            <person name="Wu L."/>
            <person name="Ma J."/>
        </authorList>
    </citation>
    <scope>NUCLEOTIDE SEQUENCE [LARGE SCALE GENOMIC DNA]</scope>
    <source>
        <strain evidence="2">JCM 12762</strain>
    </source>
</reference>
<dbReference type="Proteomes" id="UP001500943">
    <property type="component" value="Unassembled WGS sequence"/>
</dbReference>
<dbReference type="RefSeq" id="WP_343926578.1">
    <property type="nucleotide sequence ID" value="NZ_BAAAKW010000067.1"/>
</dbReference>
<protein>
    <recommendedName>
        <fullName evidence="3">AAA family ATPase</fullName>
    </recommendedName>
</protein>
<proteinExistence type="predicted"/>
<comment type="caution">
    <text evidence="1">The sequence shown here is derived from an EMBL/GenBank/DDBJ whole genome shotgun (WGS) entry which is preliminary data.</text>
</comment>
<gene>
    <name evidence="1" type="ORF">GCM10009655_26330</name>
</gene>
<keyword evidence="2" id="KW-1185">Reference proteome</keyword>
<sequence length="100" mass="10807">MRITTATSINALPQLERAVALAAVALAEGTEIVFFDRFDRFASEEDEAAFLTAVGRLADATTTIIFGTESPVTVAHSIDRGERNVLLVDLYLLAPEGLLR</sequence>
<name>A0ABP4GIY5_9MICO</name>
<evidence type="ECO:0000313" key="2">
    <source>
        <dbReference type="Proteomes" id="UP001500943"/>
    </source>
</evidence>
<organism evidence="1 2">
    <name type="scientific">Rhodoglobus aureus</name>
    <dbReference type="NCBI Taxonomy" id="191497"/>
    <lineage>
        <taxon>Bacteria</taxon>
        <taxon>Bacillati</taxon>
        <taxon>Actinomycetota</taxon>
        <taxon>Actinomycetes</taxon>
        <taxon>Micrococcales</taxon>
        <taxon>Microbacteriaceae</taxon>
        <taxon>Rhodoglobus</taxon>
    </lineage>
</organism>
<accession>A0ABP4GIY5</accession>
<dbReference type="EMBL" id="BAAAKW010000067">
    <property type="protein sequence ID" value="GAA1226428.1"/>
    <property type="molecule type" value="Genomic_DNA"/>
</dbReference>